<dbReference type="PANTHER" id="PTHR14409">
    <property type="entry name" value="MANNOSIDASE, BETA A, LYSOSOMAL-LIKE, MANBAL PROTEIN"/>
    <property type="match status" value="1"/>
</dbReference>
<evidence type="ECO:0000256" key="2">
    <source>
        <dbReference type="ARBA" id="ARBA00006839"/>
    </source>
</evidence>
<evidence type="ECO:0000256" key="1">
    <source>
        <dbReference type="ARBA" id="ARBA00004167"/>
    </source>
</evidence>
<organism evidence="8">
    <name type="scientific">Culicoides sonorensis</name>
    <name type="common">Biting midge</name>
    <dbReference type="NCBI Taxonomy" id="179676"/>
    <lineage>
        <taxon>Eukaryota</taxon>
        <taxon>Metazoa</taxon>
        <taxon>Ecdysozoa</taxon>
        <taxon>Arthropoda</taxon>
        <taxon>Hexapoda</taxon>
        <taxon>Insecta</taxon>
        <taxon>Pterygota</taxon>
        <taxon>Neoptera</taxon>
        <taxon>Endopterygota</taxon>
        <taxon>Diptera</taxon>
        <taxon>Nematocera</taxon>
        <taxon>Chironomoidea</taxon>
        <taxon>Ceratopogonidae</taxon>
        <taxon>Ceratopogoninae</taxon>
        <taxon>Culicoides</taxon>
        <taxon>Monoculicoides</taxon>
    </lineage>
</organism>
<evidence type="ECO:0000256" key="4">
    <source>
        <dbReference type="ARBA" id="ARBA00022989"/>
    </source>
</evidence>
<dbReference type="GO" id="GO:0016020">
    <property type="term" value="C:membrane"/>
    <property type="evidence" value="ECO:0007669"/>
    <property type="project" value="UniProtKB-SubCell"/>
</dbReference>
<evidence type="ECO:0000256" key="7">
    <source>
        <dbReference type="SAM" id="Phobius"/>
    </source>
</evidence>
<comment type="subcellular location">
    <subcellularLocation>
        <location evidence="1">Membrane</location>
        <topology evidence="1">Single-pass membrane protein</topology>
    </subcellularLocation>
</comment>
<evidence type="ECO:0000256" key="6">
    <source>
        <dbReference type="SAM" id="MobiDB-lite"/>
    </source>
</evidence>
<name>A0A336MIJ2_CULSO</name>
<keyword evidence="5 7" id="KW-0472">Membrane</keyword>
<keyword evidence="3 7" id="KW-0812">Transmembrane</keyword>
<comment type="similarity">
    <text evidence="2">Belongs to the UPF0239 family.</text>
</comment>
<evidence type="ECO:0000313" key="8">
    <source>
        <dbReference type="EMBL" id="SSX30242.1"/>
    </source>
</evidence>
<accession>A0A336MIJ2</accession>
<dbReference type="EMBL" id="UFQT01001373">
    <property type="protein sequence ID" value="SSX30242.1"/>
    <property type="molecule type" value="Genomic_DNA"/>
</dbReference>
<evidence type="ECO:0000256" key="5">
    <source>
        <dbReference type="ARBA" id="ARBA00023136"/>
    </source>
</evidence>
<dbReference type="OMA" id="FQMVCLA"/>
<sequence length="79" mass="8916">MNQVVSIQSEDIFGTVIRSGLYLGAIFQMVCLAACIFLPDTLESWRNGDDSDDSSSQSSPQNTPKQRNHRAKKDKKKRR</sequence>
<dbReference type="VEuPathDB" id="VectorBase:CSON002221"/>
<reference evidence="8" key="1">
    <citation type="submission" date="2018-07" db="EMBL/GenBank/DDBJ databases">
        <authorList>
            <person name="Quirk P.G."/>
            <person name="Krulwich T.A."/>
        </authorList>
    </citation>
    <scope>NUCLEOTIDE SEQUENCE</scope>
</reference>
<dbReference type="PANTHER" id="PTHR14409:SF0">
    <property type="entry name" value="PROTEIN MANBAL"/>
    <property type="match status" value="1"/>
</dbReference>
<feature type="compositionally biased region" description="Basic residues" evidence="6">
    <location>
        <begin position="66"/>
        <end position="79"/>
    </location>
</feature>
<feature type="region of interest" description="Disordered" evidence="6">
    <location>
        <begin position="47"/>
        <end position="79"/>
    </location>
</feature>
<keyword evidence="4 7" id="KW-1133">Transmembrane helix</keyword>
<gene>
    <name evidence="8" type="primary">CSON002221</name>
</gene>
<evidence type="ECO:0000256" key="3">
    <source>
        <dbReference type="ARBA" id="ARBA00022692"/>
    </source>
</evidence>
<proteinExistence type="inferred from homology"/>
<dbReference type="InterPro" id="IPR009621">
    <property type="entry name" value="UPF0239"/>
</dbReference>
<protein>
    <submittedName>
        <fullName evidence="8">CSON002221 protein</fullName>
    </submittedName>
</protein>
<dbReference type="Pfam" id="PF06783">
    <property type="entry name" value="UPF0239"/>
    <property type="match status" value="1"/>
</dbReference>
<feature type="transmembrane region" description="Helical" evidence="7">
    <location>
        <begin position="20"/>
        <end position="38"/>
    </location>
</feature>
<dbReference type="AlphaFoldDB" id="A0A336MIJ2"/>